<dbReference type="SUPFAM" id="SSF48452">
    <property type="entry name" value="TPR-like"/>
    <property type="match status" value="1"/>
</dbReference>
<dbReference type="Pfam" id="PF12895">
    <property type="entry name" value="ANAPC3"/>
    <property type="match status" value="1"/>
</dbReference>
<dbReference type="OrthoDB" id="5372753at2"/>
<reference evidence="4" key="1">
    <citation type="journal article" date="2014" name="Genome Announc.">
        <title>Complete Genome Sequence of Campylobacter iguaniorum Strain 1485ET, Isolated from a Bearded Dragon (Pogona vitticeps).</title>
        <authorList>
            <person name="Gilbert M.J."/>
            <person name="Miller W.G."/>
            <person name="Yee E."/>
            <person name="Kik M."/>
            <person name="Wagenaar J.A."/>
            <person name="Duim B."/>
        </authorList>
    </citation>
    <scope>NUCLEOTIDE SEQUENCE [LARGE SCALE GENOMIC DNA]</scope>
    <source>
        <strain evidence="4">1485E</strain>
    </source>
</reference>
<dbReference type="RefSeq" id="WP_038454220.1">
    <property type="nucleotide sequence ID" value="NZ_CP009043.1"/>
</dbReference>
<dbReference type="KEGG" id="caj:CIG1485E_0915"/>
<keyword evidence="2" id="KW-1133">Transmembrane helix</keyword>
<evidence type="ECO:0000313" key="4">
    <source>
        <dbReference type="Proteomes" id="UP000028486"/>
    </source>
</evidence>
<keyword evidence="2" id="KW-0472">Membrane</keyword>
<organism evidence="3 4">
    <name type="scientific">Campylobacter iguaniorum</name>
    <dbReference type="NCBI Taxonomy" id="1244531"/>
    <lineage>
        <taxon>Bacteria</taxon>
        <taxon>Pseudomonadati</taxon>
        <taxon>Campylobacterota</taxon>
        <taxon>Epsilonproteobacteria</taxon>
        <taxon>Campylobacterales</taxon>
        <taxon>Campylobacteraceae</taxon>
        <taxon>Campylobacter</taxon>
    </lineage>
</organism>
<dbReference type="EMBL" id="CP009043">
    <property type="protein sequence ID" value="AII14753.1"/>
    <property type="molecule type" value="Genomic_DNA"/>
</dbReference>
<feature type="coiled-coil region" evidence="1">
    <location>
        <begin position="56"/>
        <end position="97"/>
    </location>
</feature>
<dbReference type="AlphaFoldDB" id="A0A076FAN7"/>
<dbReference type="eggNOG" id="ENOG5030SYG">
    <property type="taxonomic scope" value="Bacteria"/>
</dbReference>
<keyword evidence="2" id="KW-0812">Transmembrane</keyword>
<dbReference type="STRING" id="1244531.CIG2463D_0915"/>
<evidence type="ECO:0000256" key="1">
    <source>
        <dbReference type="SAM" id="Coils"/>
    </source>
</evidence>
<dbReference type="InterPro" id="IPR011990">
    <property type="entry name" value="TPR-like_helical_dom_sf"/>
</dbReference>
<evidence type="ECO:0000256" key="2">
    <source>
        <dbReference type="SAM" id="Phobius"/>
    </source>
</evidence>
<dbReference type="HOGENOM" id="CLU_078723_0_0_7"/>
<keyword evidence="1" id="KW-0175">Coiled coil</keyword>
<feature type="transmembrane region" description="Helical" evidence="2">
    <location>
        <begin position="29"/>
        <end position="49"/>
    </location>
</feature>
<accession>A0A076FAN7</accession>
<proteinExistence type="predicted"/>
<keyword evidence="4" id="KW-1185">Reference proteome</keyword>
<protein>
    <submittedName>
        <fullName evidence="3">Uncharacterized protein</fullName>
    </submittedName>
</protein>
<evidence type="ECO:0000313" key="3">
    <source>
        <dbReference type="EMBL" id="AII14753.1"/>
    </source>
</evidence>
<sequence>MLDAYEILELENRWKKYKSKQRKSSYKKYSIFVLILAVIGAGVSGFFAYTTHKENLAKQEIAKLNLQKEVEELKQRAREAKLKLEQQENNVSNTTYEEPSQNLEIVEIQEAPAPKKPIKIEKNITTKEKLTPKLITQKEVEIEENLEFINQIPEVITVEEFASVNEPQITPAKQEIEQKEQDQKQKVIIEVGELNLSIASLKKRFESTNDVKYAIMLANEYYKQNDYQNAMKWAFIINNIDANKAEGWIIFAKAKYKMGKKDDALKVLEALKQKQPSTNVDGLIVQIRTGTL</sequence>
<dbReference type="Gene3D" id="1.25.40.10">
    <property type="entry name" value="Tetratricopeptide repeat domain"/>
    <property type="match status" value="1"/>
</dbReference>
<name>A0A076FAN7_9BACT</name>
<dbReference type="Proteomes" id="UP000028486">
    <property type="component" value="Chromosome"/>
</dbReference>
<gene>
    <name evidence="3" type="ORF">CIG1485E_0915</name>
</gene>